<keyword evidence="1" id="KW-0812">Transmembrane</keyword>
<feature type="chain" id="PRO_5046951774" evidence="2">
    <location>
        <begin position="25"/>
        <end position="464"/>
    </location>
</feature>
<dbReference type="Pfam" id="PF10091">
    <property type="entry name" value="Glycoamylase"/>
    <property type="match status" value="1"/>
</dbReference>
<dbReference type="PIRSF" id="PIRSF028431">
    <property type="entry name" value="UCP028431"/>
    <property type="match status" value="1"/>
</dbReference>
<dbReference type="EMBL" id="JBHUGS010000005">
    <property type="protein sequence ID" value="MFD1952174.1"/>
    <property type="molecule type" value="Genomic_DNA"/>
</dbReference>
<evidence type="ECO:0000256" key="2">
    <source>
        <dbReference type="SAM" id="SignalP"/>
    </source>
</evidence>
<evidence type="ECO:0000313" key="5">
    <source>
        <dbReference type="Proteomes" id="UP001597400"/>
    </source>
</evidence>
<evidence type="ECO:0000313" key="4">
    <source>
        <dbReference type="EMBL" id="MFD1952174.1"/>
    </source>
</evidence>
<dbReference type="PROSITE" id="PS51318">
    <property type="entry name" value="TAT"/>
    <property type="match status" value="1"/>
</dbReference>
<organism evidence="4 5">
    <name type="scientific">Sphingomonas arantia</name>
    <dbReference type="NCBI Taxonomy" id="1460676"/>
    <lineage>
        <taxon>Bacteria</taxon>
        <taxon>Pseudomonadati</taxon>
        <taxon>Pseudomonadota</taxon>
        <taxon>Alphaproteobacteria</taxon>
        <taxon>Sphingomonadales</taxon>
        <taxon>Sphingomonadaceae</taxon>
        <taxon>Sphingomonas</taxon>
    </lineage>
</organism>
<evidence type="ECO:0000256" key="1">
    <source>
        <dbReference type="SAM" id="Phobius"/>
    </source>
</evidence>
<keyword evidence="5" id="KW-1185">Reference proteome</keyword>
<feature type="signal peptide" evidence="2">
    <location>
        <begin position="1"/>
        <end position="24"/>
    </location>
</feature>
<dbReference type="InterPro" id="IPR019282">
    <property type="entry name" value="Glycoamylase-like_cons_dom"/>
</dbReference>
<reference evidence="5" key="1">
    <citation type="journal article" date="2019" name="Int. J. Syst. Evol. Microbiol.">
        <title>The Global Catalogue of Microorganisms (GCM) 10K type strain sequencing project: providing services to taxonomists for standard genome sequencing and annotation.</title>
        <authorList>
            <consortium name="The Broad Institute Genomics Platform"/>
            <consortium name="The Broad Institute Genome Sequencing Center for Infectious Disease"/>
            <person name="Wu L."/>
            <person name="Ma J."/>
        </authorList>
    </citation>
    <scope>NUCLEOTIDE SEQUENCE [LARGE SCALE GENOMIC DNA]</scope>
    <source>
        <strain evidence="5">CGMCC 1.12702</strain>
    </source>
</reference>
<keyword evidence="1" id="KW-0472">Membrane</keyword>
<name>A0ABW4U3M8_9SPHN</name>
<proteinExistence type="predicted"/>
<evidence type="ECO:0000259" key="3">
    <source>
        <dbReference type="Pfam" id="PF10091"/>
    </source>
</evidence>
<comment type="caution">
    <text evidence="4">The sequence shown here is derived from an EMBL/GenBank/DDBJ whole genome shotgun (WGS) entry which is preliminary data.</text>
</comment>
<dbReference type="RefSeq" id="WP_380931229.1">
    <property type="nucleotide sequence ID" value="NZ_JBHUGS010000005.1"/>
</dbReference>
<feature type="domain" description="Glycoamylase-like" evidence="3">
    <location>
        <begin position="203"/>
        <end position="447"/>
    </location>
</feature>
<keyword evidence="2" id="KW-0732">Signal</keyword>
<dbReference type="Gene3D" id="1.50.10.140">
    <property type="match status" value="1"/>
</dbReference>
<accession>A0ABW4U3M8</accession>
<dbReference type="InterPro" id="IPR016883">
    <property type="entry name" value="UCP028431"/>
</dbReference>
<gene>
    <name evidence="4" type="ORF">ACFSGX_15475</name>
</gene>
<dbReference type="Proteomes" id="UP001597400">
    <property type="component" value="Unassembled WGS sequence"/>
</dbReference>
<sequence length="464" mass="51096">MIDRRQFIGSAGLAAAGLALPAHAAPLTPERLIDDIQHRTFRFFWDTTDPRTGLAPDRWPTPSFASIAAVGFALTAYPIGVARGWISRAAARKRTLATLRFFAAAPQGPDPHSNAGYKGFFYHFLDSQTGLRFGRTELSTVDTALLMGGVLFAAGWYDGDHPDEVAIRTLADQLYGAVDWAWAVRNAPFLSMGWHPETGFIKSDWDIYNEGMLLYVLAMGSPTHPLPDGTWEGWSARFEPSWTTGSDNPHLHFPPLFGHQYSHLWIDFRGIRDGYIAGKGIDYFENSRRATYGQQTYAIRNTGRWTGYGPDCWGLTACDGPGDFLVTTGDRQRAYFSYSARGPADRDDGTIAPTAALGSIAFAPEIVLPTVTAMHARYGRGIYGRYGFLDSFNPTLTDTSAPLYHGRIVPGIGWVDGDYLGIDQGPIVGMIENHRSGLVWQTMRRSPAIRRGLTRAGFTGGWLA</sequence>
<feature type="transmembrane region" description="Helical" evidence="1">
    <location>
        <begin position="64"/>
        <end position="86"/>
    </location>
</feature>
<protein>
    <submittedName>
        <fullName evidence="4">Glucoamylase family protein</fullName>
    </submittedName>
</protein>
<dbReference type="InterPro" id="IPR006311">
    <property type="entry name" value="TAT_signal"/>
</dbReference>
<keyword evidence="1" id="KW-1133">Transmembrane helix</keyword>